<evidence type="ECO:0000313" key="3">
    <source>
        <dbReference type="EMBL" id="OAT27154.1"/>
    </source>
</evidence>
<dbReference type="Pfam" id="PF00196">
    <property type="entry name" value="GerE"/>
    <property type="match status" value="1"/>
</dbReference>
<dbReference type="SMART" id="SM00421">
    <property type="entry name" value="HTH_LUXR"/>
    <property type="match status" value="1"/>
</dbReference>
<evidence type="ECO:0000256" key="1">
    <source>
        <dbReference type="ARBA" id="ARBA00023125"/>
    </source>
</evidence>
<sequence length="200" mass="23727">MLTIAIRENNSHFAHGLKIIIEKIYRQRNEDFYFLPGEEHSTADIVFMSLADNWFTADCFEIPNATKSQRVILICRHKEHQSLMFRPCLYMLPVIFREDEVDEVTRKIAHWTEAGWRRNNTTAVSARICYYCTTCNFTSAERQLLIYIARGHSLQDAAHLMQIEEDTARIYRKVIMKKLKIRDQYELMNFIKIHLLSLIH</sequence>
<dbReference type="RefSeq" id="WP_064545138.1">
    <property type="nucleotide sequence ID" value="NZ_LXEQ01000040.1"/>
</dbReference>
<dbReference type="InterPro" id="IPR000792">
    <property type="entry name" value="Tscrpt_reg_LuxR_C"/>
</dbReference>
<evidence type="ECO:0000313" key="4">
    <source>
        <dbReference type="Proteomes" id="UP000078407"/>
    </source>
</evidence>
<accession>A0ABX2W7H7</accession>
<keyword evidence="1" id="KW-0238">DNA-binding</keyword>
<dbReference type="Proteomes" id="UP000078407">
    <property type="component" value="Unassembled WGS sequence"/>
</dbReference>
<dbReference type="SUPFAM" id="SSF46894">
    <property type="entry name" value="C-terminal effector domain of the bipartite response regulators"/>
    <property type="match status" value="1"/>
</dbReference>
<reference evidence="3 4" key="1">
    <citation type="submission" date="2016-04" db="EMBL/GenBank/DDBJ databases">
        <title>ATOL: Assembling a taxonomically balanced genome-scale reconstruction of the evolutionary history of the Enterobacteriaceae.</title>
        <authorList>
            <person name="Plunkett G.III."/>
            <person name="Neeno-Eckwall E.C."/>
            <person name="Glasner J.D."/>
            <person name="Perna N.T."/>
        </authorList>
    </citation>
    <scope>NUCLEOTIDE SEQUENCE [LARGE SCALE GENOMIC DNA]</scope>
    <source>
        <strain evidence="3 4">ATCC 51602</strain>
    </source>
</reference>
<dbReference type="Gene3D" id="1.10.10.10">
    <property type="entry name" value="Winged helix-like DNA-binding domain superfamily/Winged helix DNA-binding domain"/>
    <property type="match status" value="1"/>
</dbReference>
<dbReference type="EMBL" id="LXEQ01000040">
    <property type="protein sequence ID" value="OAT27154.1"/>
    <property type="molecule type" value="Genomic_DNA"/>
</dbReference>
<gene>
    <name evidence="3" type="ORF">M976_02443</name>
</gene>
<keyword evidence="4" id="KW-1185">Reference proteome</keyword>
<dbReference type="InterPro" id="IPR016032">
    <property type="entry name" value="Sig_transdc_resp-reg_C-effctor"/>
</dbReference>
<proteinExistence type="predicted"/>
<evidence type="ECO:0000259" key="2">
    <source>
        <dbReference type="SMART" id="SM00421"/>
    </source>
</evidence>
<comment type="caution">
    <text evidence="3">The sequence shown here is derived from an EMBL/GenBank/DDBJ whole genome shotgun (WGS) entry which is preliminary data.</text>
</comment>
<protein>
    <recommendedName>
        <fullName evidence="2">HTH luxR-type domain-containing protein</fullName>
    </recommendedName>
</protein>
<feature type="domain" description="HTH luxR-type" evidence="2">
    <location>
        <begin position="134"/>
        <end position="191"/>
    </location>
</feature>
<name>A0ABX2W7H7_9ENTR</name>
<dbReference type="InterPro" id="IPR036388">
    <property type="entry name" value="WH-like_DNA-bd_sf"/>
</dbReference>
<organism evidence="3 4">
    <name type="scientific">Buttiauxella ferragutiae ATCC 51602</name>
    <dbReference type="NCBI Taxonomy" id="1354252"/>
    <lineage>
        <taxon>Bacteria</taxon>
        <taxon>Pseudomonadati</taxon>
        <taxon>Pseudomonadota</taxon>
        <taxon>Gammaproteobacteria</taxon>
        <taxon>Enterobacterales</taxon>
        <taxon>Enterobacteriaceae</taxon>
        <taxon>Buttiauxella</taxon>
    </lineage>
</organism>